<evidence type="ECO:0000313" key="8">
    <source>
        <dbReference type="Proteomes" id="UP000202439"/>
    </source>
</evidence>
<gene>
    <name evidence="7" type="primary">RdRp</name>
</gene>
<dbReference type="InterPro" id="IPR043502">
    <property type="entry name" value="DNA/RNA_pol_sf"/>
</dbReference>
<dbReference type="GO" id="GO:0000166">
    <property type="term" value="F:nucleotide binding"/>
    <property type="evidence" value="ECO:0007669"/>
    <property type="project" value="UniProtKB-KW"/>
</dbReference>
<dbReference type="InterPro" id="IPR047310">
    <property type="entry name" value="Virgaviridae_RdRp"/>
</dbReference>
<evidence type="ECO:0000256" key="3">
    <source>
        <dbReference type="ARBA" id="ARBA00022695"/>
    </source>
</evidence>
<evidence type="ECO:0000256" key="1">
    <source>
        <dbReference type="ARBA" id="ARBA00022484"/>
    </source>
</evidence>
<keyword evidence="5" id="KW-0693">Viral RNA replication</keyword>
<dbReference type="Proteomes" id="UP000202439">
    <property type="component" value="Genome"/>
</dbReference>
<evidence type="ECO:0000256" key="5">
    <source>
        <dbReference type="ARBA" id="ARBA00022953"/>
    </source>
</evidence>
<keyword evidence="4" id="KW-0547">Nucleotide-binding</keyword>
<organism evidence="7 8">
    <name type="scientific">Gentian ovary ringspot virus</name>
    <dbReference type="NCBI Taxonomy" id="1920772"/>
    <lineage>
        <taxon>Viruses</taxon>
        <taxon>Riboviria</taxon>
        <taxon>Orthornavirae</taxon>
        <taxon>Kitrinoviricota</taxon>
        <taxon>Alsuviricetes</taxon>
        <taxon>Martellivirales</taxon>
        <taxon>Virgaviridae</taxon>
        <taxon>Goravirus</taxon>
        <taxon>Goravirus gentianae</taxon>
    </lineage>
</organism>
<dbReference type="PROSITE" id="PS50507">
    <property type="entry name" value="RDRP_SSRNA_POS"/>
    <property type="match status" value="1"/>
</dbReference>
<dbReference type="GeneID" id="19893569"/>
<accession>A0A077JM42</accession>
<reference evidence="7 8" key="1">
    <citation type="journal article" date="2015" name="J. Gen. Virol.">
        <title>A novel virus transmitted through pollination causes ring-spot disease on gentian (Gentiana triflora) ovaries.</title>
        <authorList>
            <person name="Atsumi G."/>
            <person name="Tomita R."/>
            <person name="Yamashita T."/>
            <person name="Sekine K.T."/>
        </authorList>
    </citation>
    <scope>NUCLEOTIDE SEQUENCE [LARGE SCALE GENOMIC DNA]</scope>
    <source>
        <strain evidence="7">S</strain>
    </source>
</reference>
<keyword evidence="8" id="KW-1185">Reference proteome</keyword>
<evidence type="ECO:0000256" key="2">
    <source>
        <dbReference type="ARBA" id="ARBA00022679"/>
    </source>
</evidence>
<sequence length="477" mass="54816">MCPGNSVRCSDFDGEIVATSSLNMDLTDCKLKMGKGFKNFSKPEVLTPSLRTAMPEKRVSSFTEAVIALKKRNLAVPRLQESVNELELIDTTVGKAMTTLFNPDLMDLTPLCTYESVQRWWQKQSPKAQAEMLKDPRMVDQIDFTTYNFMIKNDVKPKLDCSPQHEYLALQTIVYPDKLVNAYFGHVMKEINERMLKALHPWFVVNARMTSAELDEKISFLPMDLDMDSIEIDISKYDKSKTGLHIGAVIALYERFGLSGELKHYWIQSQWQTNAKDRTNGIEAFILFQQKSGNVDTYFSNTWCAVLALLDCLPLEKAIFSIFGGDDSLILYPKGEIISDPCSRLQNLWNFECKLLSMDHPSFCGKFLLRVGSRWRFVPDARKLIEKLGKKDIPRLGADKLLSEIFVSINDNYGCYDDMRVLYALDSAIIERYRPKFSSLAALISVRKFLSNFDNFRLLFSYKGKFIKTTVRKDYEW</sequence>
<dbReference type="InterPro" id="IPR001788">
    <property type="entry name" value="RNA-dep_RNA_pol_alsuvir"/>
</dbReference>
<dbReference type="KEGG" id="vg:19893569"/>
<dbReference type="GO" id="GO:0003723">
    <property type="term" value="F:RNA binding"/>
    <property type="evidence" value="ECO:0007669"/>
    <property type="project" value="InterPro"/>
</dbReference>
<evidence type="ECO:0000313" key="7">
    <source>
        <dbReference type="EMBL" id="BAP18643.1"/>
    </source>
</evidence>
<evidence type="ECO:0000259" key="6">
    <source>
        <dbReference type="PROSITE" id="PS50507"/>
    </source>
</evidence>
<dbReference type="EMBL" id="AB976029">
    <property type="protein sequence ID" value="BAP18643.1"/>
    <property type="molecule type" value="Genomic_RNA"/>
</dbReference>
<dbReference type="InterPro" id="IPR007094">
    <property type="entry name" value="RNA-dir_pol_PSvirus"/>
</dbReference>
<protein>
    <submittedName>
        <fullName evidence="7">Putative RNA-dependent RNA polymerase</fullName>
    </submittedName>
</protein>
<dbReference type="Pfam" id="PF00978">
    <property type="entry name" value="RdRP_2"/>
    <property type="match status" value="1"/>
</dbReference>
<dbReference type="OrthoDB" id="2873at10239"/>
<dbReference type="GO" id="GO:0039694">
    <property type="term" value="P:viral RNA genome replication"/>
    <property type="evidence" value="ECO:0007669"/>
    <property type="project" value="InterPro"/>
</dbReference>
<keyword evidence="3" id="KW-0548">Nucleotidyltransferase</keyword>
<dbReference type="CDD" id="cd23251">
    <property type="entry name" value="Virgaviridae_RdRp"/>
    <property type="match status" value="1"/>
</dbReference>
<dbReference type="GO" id="GO:0006351">
    <property type="term" value="P:DNA-templated transcription"/>
    <property type="evidence" value="ECO:0007669"/>
    <property type="project" value="InterPro"/>
</dbReference>
<keyword evidence="2" id="KW-0808">Transferase</keyword>
<dbReference type="RefSeq" id="YP_009047252.1">
    <property type="nucleotide sequence ID" value="NC_024501.1"/>
</dbReference>
<feature type="domain" description="RdRp catalytic" evidence="6">
    <location>
        <begin position="227"/>
        <end position="340"/>
    </location>
</feature>
<proteinExistence type="predicted"/>
<dbReference type="GO" id="GO:0003968">
    <property type="term" value="F:RNA-directed RNA polymerase activity"/>
    <property type="evidence" value="ECO:0007669"/>
    <property type="project" value="UniProtKB-KW"/>
</dbReference>
<evidence type="ECO:0000256" key="4">
    <source>
        <dbReference type="ARBA" id="ARBA00022741"/>
    </source>
</evidence>
<dbReference type="SUPFAM" id="SSF56672">
    <property type="entry name" value="DNA/RNA polymerases"/>
    <property type="match status" value="1"/>
</dbReference>
<name>A0A077JM42_9VIRU</name>
<keyword evidence="1 7" id="KW-0696">RNA-directed RNA polymerase</keyword>